<dbReference type="EMBL" id="JAINDJ010000008">
    <property type="protein sequence ID" value="KAG9440055.1"/>
    <property type="molecule type" value="Genomic_DNA"/>
</dbReference>
<name>A0AAV7DTX8_ARIFI</name>
<proteinExistence type="predicted"/>
<sequence>MKLTYAEKGKGKVVSEPSSSNVHEQLPIPDPSSFSTPTLPTDIDLISGNLLQVTLSQEALNKGLERQSSTLIGGVYVGRTLASLGNDAWRRHLDRLGFLILRRATAGQTTHQPRSHPGPTCPHNSANNSHFTKHPIWPGNNPA</sequence>
<feature type="compositionally biased region" description="Basic and acidic residues" evidence="1">
    <location>
        <begin position="1"/>
        <end position="10"/>
    </location>
</feature>
<comment type="caution">
    <text evidence="2">The sequence shown here is derived from an EMBL/GenBank/DDBJ whole genome shotgun (WGS) entry which is preliminary data.</text>
</comment>
<gene>
    <name evidence="2" type="ORF">H6P81_020220</name>
</gene>
<dbReference type="AlphaFoldDB" id="A0AAV7DTX8"/>
<feature type="region of interest" description="Disordered" evidence="1">
    <location>
        <begin position="107"/>
        <end position="143"/>
    </location>
</feature>
<keyword evidence="3" id="KW-1185">Reference proteome</keyword>
<organism evidence="2 3">
    <name type="scientific">Aristolochia fimbriata</name>
    <name type="common">White veined hardy Dutchman's pipe vine</name>
    <dbReference type="NCBI Taxonomy" id="158543"/>
    <lineage>
        <taxon>Eukaryota</taxon>
        <taxon>Viridiplantae</taxon>
        <taxon>Streptophyta</taxon>
        <taxon>Embryophyta</taxon>
        <taxon>Tracheophyta</taxon>
        <taxon>Spermatophyta</taxon>
        <taxon>Magnoliopsida</taxon>
        <taxon>Magnoliidae</taxon>
        <taxon>Piperales</taxon>
        <taxon>Aristolochiaceae</taxon>
        <taxon>Aristolochia</taxon>
    </lineage>
</organism>
<feature type="region of interest" description="Disordered" evidence="1">
    <location>
        <begin position="1"/>
        <end position="35"/>
    </location>
</feature>
<accession>A0AAV7DTX8</accession>
<dbReference type="Proteomes" id="UP000825729">
    <property type="component" value="Unassembled WGS sequence"/>
</dbReference>
<protein>
    <submittedName>
        <fullName evidence="2">Uncharacterized protein</fullName>
    </submittedName>
</protein>
<evidence type="ECO:0000313" key="3">
    <source>
        <dbReference type="Proteomes" id="UP000825729"/>
    </source>
</evidence>
<evidence type="ECO:0000313" key="2">
    <source>
        <dbReference type="EMBL" id="KAG9440055.1"/>
    </source>
</evidence>
<evidence type="ECO:0000256" key="1">
    <source>
        <dbReference type="SAM" id="MobiDB-lite"/>
    </source>
</evidence>
<reference evidence="2 3" key="1">
    <citation type="submission" date="2021-07" db="EMBL/GenBank/DDBJ databases">
        <title>The Aristolochia fimbriata genome: insights into angiosperm evolution, floral development and chemical biosynthesis.</title>
        <authorList>
            <person name="Jiao Y."/>
        </authorList>
    </citation>
    <scope>NUCLEOTIDE SEQUENCE [LARGE SCALE GENOMIC DNA]</scope>
    <source>
        <strain evidence="2">IBCAS-2021</strain>
        <tissue evidence="2">Leaf</tissue>
    </source>
</reference>